<dbReference type="Pfam" id="PF17919">
    <property type="entry name" value="RT_RNaseH_2"/>
    <property type="match status" value="1"/>
</dbReference>
<organism evidence="6 7">
    <name type="scientific">Salmo trutta</name>
    <name type="common">Brown trout</name>
    <dbReference type="NCBI Taxonomy" id="8032"/>
    <lineage>
        <taxon>Eukaryota</taxon>
        <taxon>Metazoa</taxon>
        <taxon>Chordata</taxon>
        <taxon>Craniata</taxon>
        <taxon>Vertebrata</taxon>
        <taxon>Euteleostomi</taxon>
        <taxon>Actinopterygii</taxon>
        <taxon>Neopterygii</taxon>
        <taxon>Teleostei</taxon>
        <taxon>Protacanthopterygii</taxon>
        <taxon>Salmoniformes</taxon>
        <taxon>Salmonidae</taxon>
        <taxon>Salmoninae</taxon>
        <taxon>Salmo</taxon>
    </lineage>
</organism>
<reference evidence="6" key="2">
    <citation type="submission" date="2025-09" db="UniProtKB">
        <authorList>
            <consortium name="Ensembl"/>
        </authorList>
    </citation>
    <scope>IDENTIFICATION</scope>
</reference>
<dbReference type="Pfam" id="PF00078">
    <property type="entry name" value="RVT_1"/>
    <property type="match status" value="1"/>
</dbReference>
<dbReference type="CDD" id="cd01647">
    <property type="entry name" value="RT_LTR"/>
    <property type="match status" value="1"/>
</dbReference>
<proteinExistence type="inferred from homology"/>
<dbReference type="CDD" id="cd09274">
    <property type="entry name" value="RNase_HI_RT_Ty3"/>
    <property type="match status" value="1"/>
</dbReference>
<name>A0A673VYG3_SALTR</name>
<feature type="region of interest" description="Disordered" evidence="4">
    <location>
        <begin position="1274"/>
        <end position="1363"/>
    </location>
</feature>
<comment type="similarity">
    <text evidence="1">Belongs to the beta type-B retroviral polymerase family. HERV class-II K(HML-2) pol subfamily.</text>
</comment>
<dbReference type="InterPro" id="IPR041588">
    <property type="entry name" value="Integrase_H2C2"/>
</dbReference>
<feature type="domain" description="Integrase catalytic" evidence="5">
    <location>
        <begin position="1034"/>
        <end position="1195"/>
    </location>
</feature>
<dbReference type="Gene3D" id="1.10.340.70">
    <property type="match status" value="1"/>
</dbReference>
<dbReference type="OMA" id="TCRASEM"/>
<evidence type="ECO:0000313" key="6">
    <source>
        <dbReference type="Ensembl" id="ENSSTUP00000001257.1"/>
    </source>
</evidence>
<dbReference type="GO" id="GO:0004523">
    <property type="term" value="F:RNA-DNA hybrid ribonuclease activity"/>
    <property type="evidence" value="ECO:0007669"/>
    <property type="project" value="UniProtKB-EC"/>
</dbReference>
<dbReference type="PROSITE" id="PS50994">
    <property type="entry name" value="INTEGRASE"/>
    <property type="match status" value="1"/>
</dbReference>
<dbReference type="PANTHER" id="PTHR37984">
    <property type="entry name" value="PROTEIN CBG26694"/>
    <property type="match status" value="1"/>
</dbReference>
<dbReference type="Pfam" id="PF17921">
    <property type="entry name" value="Integrase_H2C2"/>
    <property type="match status" value="1"/>
</dbReference>
<dbReference type="Gene3D" id="3.30.70.270">
    <property type="match status" value="2"/>
</dbReference>
<sequence length="1363" mass="154151">MAANIPPPAVMKLSGDWSTNWDTFRGEWEDYALATGLLEKDDEVVAATLRTIMGTECRHVYKHNLNLTAAQQGNATAILDALEHYFKPAKNVIYERYVFGCCKQEDGESIDSFVTRLREKAATCDYGALRDELIRDKLVLGITDEGTRRRLLRERDLTLVLAVETCRAAELTDIRVRSMELERQHMDNVNATFRQPVRKFPFATANANTTANSAADNPNTCRYCGISHGRGKEYCPAYGKICKSCGTANHFARVCMKSKRKEGKVHSIETNTDEGNNSTEDVYASECIGAVRAKGQKWFVTLLLNNKPQQCQLDSGATCNVMSLRDKRRLAPRDKLTQSSTKLKLYSGQFMTSLGLFVTECVLRGQKHTLEFEIVEASQQPLLSGSTCERLGLINFTIPADLNIVDNVQAGPLSKETLLSKYHDVFNAPVESVPGEVHFELDAAIQPVQCAPRNVPVAMKAATKAQLDKYEADGHMISVTEPTDWISNMVIVKKPDKLRICIDPKHLNRALRRSHYIMPTLEDVLYKLPKARVFTLVDARDAFLQCKLDEPSSYMTTFWTPWGRKRWLKLPFGVSVAPEVYQRKQHELLMGLSGVEPIADDILVVGCGDSDEEAECDHDAKLLALMVRCRQVKLRLRIKKLQFKVPEVRFHGHILSSTGLKADPEKVKAVLEMPHPSDVKAVQRFVGFVTYLAKFLPRLSEVCEPLRRLMDKDTIWHWLPKHDAAVREIKQLVTQTPVLRYYDVSKPVTIQSDSSQYGLGCCLMQEGQPVAFASRALTPTEQNYAQIEKECLSIVFACQRFHHYLYGRDNITAETDHKPLIAIFSKPLLNAPKRLQSMLLALQNYNLKVVYKPGPEMYVSDTLSRATASGTHTRSMHERHAVCSLQTEQVDVEHINQADYLNVTDQRLIQIRQHTDRDEQLQALRSVILMGWPDCKEETALAVRDYWPVKEELSVQNGVIFKGQRVVIPRSLRPEMLARVHSSHIGGEACYRQARDTLYWPGMQSEIKDYVSKCTICNEYATEQQRETMMSHELPMRPWQIVSLDLFQHSGKDFLLVVDHYSDFWEIDLLPDLSAETTIKRCKAQFARYGQPDRVISDNGPQFSGVEFRKFAADWEFEHVTSSPRHPKANGKAESAVKIAKNLCKKALREGKDAWKAILQWRNTPTEGMDSSPAQRLMARRLKAALPVASTLLEPCVVTDVLVKLRHRRQVSKFIYDKSAKDLPELRVGETVRMKPLPGDRTGLWRLGSCVQKVAPRSYLVEVNGSRYRRNRVDLRIAEPAPTQNPDGQRGRMTKDRTPASHMGPEALGEEPGDHRSAAPSPINTPLRQSGDTPVREPAVLADKPPVFSRCGRLSQPPKRLNL</sequence>
<dbReference type="InParanoid" id="A0A673VYG3"/>
<dbReference type="InterPro" id="IPR043128">
    <property type="entry name" value="Rev_trsase/Diguanyl_cyclase"/>
</dbReference>
<evidence type="ECO:0000313" key="7">
    <source>
        <dbReference type="Proteomes" id="UP000472277"/>
    </source>
</evidence>
<dbReference type="InterPro" id="IPR012337">
    <property type="entry name" value="RNaseH-like_sf"/>
</dbReference>
<evidence type="ECO:0000259" key="5">
    <source>
        <dbReference type="PROSITE" id="PS50994"/>
    </source>
</evidence>
<dbReference type="CDD" id="cd05481">
    <property type="entry name" value="retropepsin_like_LTR_1"/>
    <property type="match status" value="1"/>
</dbReference>
<dbReference type="SUPFAM" id="SSF56672">
    <property type="entry name" value="DNA/RNA polymerases"/>
    <property type="match status" value="1"/>
</dbReference>
<dbReference type="InterPro" id="IPR000477">
    <property type="entry name" value="RT_dom"/>
</dbReference>
<evidence type="ECO:0000256" key="4">
    <source>
        <dbReference type="SAM" id="MobiDB-lite"/>
    </source>
</evidence>
<evidence type="ECO:0000256" key="2">
    <source>
        <dbReference type="ARBA" id="ARBA00012180"/>
    </source>
</evidence>
<dbReference type="Ensembl" id="ENSSTUT00000001373.1">
    <property type="protein sequence ID" value="ENSSTUP00000001257.1"/>
    <property type="gene ID" value="ENSSTUG00000000688.1"/>
</dbReference>
<feature type="compositionally biased region" description="Basic and acidic residues" evidence="4">
    <location>
        <begin position="1289"/>
        <end position="1299"/>
    </location>
</feature>
<dbReference type="Gene3D" id="3.30.420.10">
    <property type="entry name" value="Ribonuclease H-like superfamily/Ribonuclease H"/>
    <property type="match status" value="1"/>
</dbReference>
<reference evidence="6" key="1">
    <citation type="submission" date="2025-08" db="UniProtKB">
        <authorList>
            <consortium name="Ensembl"/>
        </authorList>
    </citation>
    <scope>IDENTIFICATION</scope>
</reference>
<dbReference type="FunFam" id="3.10.20.370:FF:000001">
    <property type="entry name" value="Retrovirus-related Pol polyprotein from transposon 17.6-like protein"/>
    <property type="match status" value="1"/>
</dbReference>
<dbReference type="GO" id="GO:0015074">
    <property type="term" value="P:DNA integration"/>
    <property type="evidence" value="ECO:0007669"/>
    <property type="project" value="InterPro"/>
</dbReference>
<dbReference type="SUPFAM" id="SSF50630">
    <property type="entry name" value="Acid proteases"/>
    <property type="match status" value="1"/>
</dbReference>
<dbReference type="PANTHER" id="PTHR37984:SF8">
    <property type="entry name" value="CCHC-TYPE DOMAIN-CONTAINING PROTEIN"/>
    <property type="match status" value="1"/>
</dbReference>
<dbReference type="Proteomes" id="UP000472277">
    <property type="component" value="Chromosome 4"/>
</dbReference>
<dbReference type="InterPro" id="IPR036397">
    <property type="entry name" value="RNaseH_sf"/>
</dbReference>
<dbReference type="InterPro" id="IPR050951">
    <property type="entry name" value="Retrovirus_Pol_polyprotein"/>
</dbReference>
<dbReference type="Pfam" id="PF00665">
    <property type="entry name" value="rve"/>
    <property type="match status" value="1"/>
</dbReference>
<dbReference type="Gene3D" id="3.10.10.10">
    <property type="entry name" value="HIV Type 1 Reverse Transcriptase, subunit A, domain 1"/>
    <property type="match status" value="1"/>
</dbReference>
<dbReference type="GeneTree" id="ENSGT00940000169923"/>
<dbReference type="InterPro" id="IPR021109">
    <property type="entry name" value="Peptidase_aspartic_dom_sf"/>
</dbReference>
<dbReference type="FunFam" id="1.10.340.70:FF:000003">
    <property type="entry name" value="Protein CBG25708"/>
    <property type="match status" value="1"/>
</dbReference>
<dbReference type="FunFam" id="3.30.70.270:FF:000026">
    <property type="entry name" value="Transposon Ty3-G Gag-Pol polyprotein"/>
    <property type="match status" value="1"/>
</dbReference>
<dbReference type="SUPFAM" id="SSF53098">
    <property type="entry name" value="Ribonuclease H-like"/>
    <property type="match status" value="1"/>
</dbReference>
<dbReference type="InterPro" id="IPR001584">
    <property type="entry name" value="Integrase_cat-core"/>
</dbReference>
<dbReference type="GO" id="GO:0003676">
    <property type="term" value="F:nucleic acid binding"/>
    <property type="evidence" value="ECO:0007669"/>
    <property type="project" value="InterPro"/>
</dbReference>
<dbReference type="InterPro" id="IPR043502">
    <property type="entry name" value="DNA/RNA_pol_sf"/>
</dbReference>
<accession>A0A673VYG3</accession>
<dbReference type="InterPro" id="IPR041577">
    <property type="entry name" value="RT_RNaseH_2"/>
</dbReference>
<evidence type="ECO:0000256" key="3">
    <source>
        <dbReference type="ARBA" id="ARBA00039658"/>
    </source>
</evidence>
<dbReference type="FunFam" id="3.30.420.10:FF:000063">
    <property type="entry name" value="Retrovirus-related Pol polyprotein from transposon 297-like Protein"/>
    <property type="match status" value="1"/>
</dbReference>
<evidence type="ECO:0000256" key="1">
    <source>
        <dbReference type="ARBA" id="ARBA00010879"/>
    </source>
</evidence>
<feature type="compositionally biased region" description="Polar residues" evidence="4">
    <location>
        <begin position="1322"/>
        <end position="1332"/>
    </location>
</feature>
<keyword evidence="7" id="KW-1185">Reference proteome</keyword>
<dbReference type="EC" id="3.1.26.4" evidence="2"/>
<protein>
    <recommendedName>
        <fullName evidence="3">Gypsy retrotransposon integrase-like protein 1</fullName>
        <ecNumber evidence="2">3.1.26.4</ecNumber>
    </recommendedName>
</protein>